<dbReference type="Proteomes" id="UP000077868">
    <property type="component" value="Chromosome"/>
</dbReference>
<sequence>MSSQLDLAHGIVAGRRLPDQEHALLRNVELADQAQRPKRRSFRLLAR</sequence>
<dbReference type="KEGG" id="ndk:I601_3263"/>
<dbReference type="EMBL" id="CP015079">
    <property type="protein sequence ID" value="ANH39670.1"/>
    <property type="molecule type" value="Genomic_DNA"/>
</dbReference>
<keyword evidence="2" id="KW-1185">Reference proteome</keyword>
<protein>
    <submittedName>
        <fullName evidence="1">Uncharacterized protein</fullName>
    </submittedName>
</protein>
<dbReference type="RefSeq" id="WP_157520222.1">
    <property type="nucleotide sequence ID" value="NZ_CP015079.1"/>
</dbReference>
<dbReference type="PATRIC" id="fig|1300347.3.peg.3268"/>
<proteinExistence type="predicted"/>
<dbReference type="AlphaFoldDB" id="A0A1A9GPT1"/>
<accession>A0A1A9GPT1</accession>
<evidence type="ECO:0000313" key="1">
    <source>
        <dbReference type="EMBL" id="ANH39670.1"/>
    </source>
</evidence>
<name>A0A1A9GPT1_9ACTN</name>
<evidence type="ECO:0000313" key="2">
    <source>
        <dbReference type="Proteomes" id="UP000077868"/>
    </source>
</evidence>
<organism evidence="1 2">
    <name type="scientific">Nocardioides dokdonensis FR1436</name>
    <dbReference type="NCBI Taxonomy" id="1300347"/>
    <lineage>
        <taxon>Bacteria</taxon>
        <taxon>Bacillati</taxon>
        <taxon>Actinomycetota</taxon>
        <taxon>Actinomycetes</taxon>
        <taxon>Propionibacteriales</taxon>
        <taxon>Nocardioidaceae</taxon>
        <taxon>Nocardioides</taxon>
    </lineage>
</organism>
<gene>
    <name evidence="1" type="ORF">I601_3263</name>
</gene>
<reference evidence="1 2" key="1">
    <citation type="submission" date="2016-03" db="EMBL/GenBank/DDBJ databases">
        <title>Complete genome sequence of a soil Actinobacterium, Nocardioides dokdonensis FR1436.</title>
        <authorList>
            <person name="Kwon S.-K."/>
            <person name="Kim K."/>
            <person name="Kim J.F."/>
        </authorList>
    </citation>
    <scope>NUCLEOTIDE SEQUENCE [LARGE SCALE GENOMIC DNA]</scope>
    <source>
        <strain evidence="1 2">FR1436</strain>
    </source>
</reference>